<dbReference type="Proteomes" id="UP000580250">
    <property type="component" value="Unassembled WGS sequence"/>
</dbReference>
<dbReference type="GO" id="GO:0031416">
    <property type="term" value="C:NatB complex"/>
    <property type="evidence" value="ECO:0007669"/>
    <property type="project" value="TreeGrafter"/>
</dbReference>
<gene>
    <name evidence="3" type="ORF">MENT_LOCUS55309</name>
</gene>
<dbReference type="EMBL" id="CAJEWN010002063">
    <property type="protein sequence ID" value="CAD2201734.1"/>
    <property type="molecule type" value="Genomic_DNA"/>
</dbReference>
<organism evidence="3 4">
    <name type="scientific">Meloidogyne enterolobii</name>
    <name type="common">Root-knot nematode worm</name>
    <name type="synonym">Meloidogyne mayaguensis</name>
    <dbReference type="NCBI Taxonomy" id="390850"/>
    <lineage>
        <taxon>Eukaryota</taxon>
        <taxon>Metazoa</taxon>
        <taxon>Ecdysozoa</taxon>
        <taxon>Nematoda</taxon>
        <taxon>Chromadorea</taxon>
        <taxon>Rhabditida</taxon>
        <taxon>Tylenchina</taxon>
        <taxon>Tylenchomorpha</taxon>
        <taxon>Tylenchoidea</taxon>
        <taxon>Meloidogynidae</taxon>
        <taxon>Meloidogyninae</taxon>
        <taxon>Meloidogyne</taxon>
    </lineage>
</organism>
<dbReference type="InterPro" id="IPR019183">
    <property type="entry name" value="NAA25_NatB_aux_su"/>
</dbReference>
<dbReference type="Pfam" id="PF09797">
    <property type="entry name" value="NatB_MDM20"/>
    <property type="match status" value="1"/>
</dbReference>
<evidence type="ECO:0000256" key="2">
    <source>
        <dbReference type="ARBA" id="ARBA00022803"/>
    </source>
</evidence>
<name>A0A6V7XR50_MELEN</name>
<evidence type="ECO:0000256" key="1">
    <source>
        <dbReference type="ARBA" id="ARBA00006298"/>
    </source>
</evidence>
<comment type="caution">
    <text evidence="3">The sequence shown here is derived from an EMBL/GenBank/DDBJ whole genome shotgun (WGS) entry which is preliminary data.</text>
</comment>
<comment type="similarity">
    <text evidence="1">Belongs to the MDM20/NAA25 family.</text>
</comment>
<dbReference type="PANTHER" id="PTHR22767:SF3">
    <property type="entry name" value="N-ALPHA-ACETYLTRANSFERASE 25, NATB AUXILIARY SUBUNIT"/>
    <property type="match status" value="1"/>
</dbReference>
<dbReference type="OrthoDB" id="1874341at2759"/>
<keyword evidence="2" id="KW-0802">TPR repeat</keyword>
<evidence type="ECO:0000313" key="3">
    <source>
        <dbReference type="EMBL" id="CAD2201734.1"/>
    </source>
</evidence>
<accession>A0A6V7XR50</accession>
<reference evidence="3 4" key="1">
    <citation type="submission" date="2020-08" db="EMBL/GenBank/DDBJ databases">
        <authorList>
            <person name="Koutsovoulos G."/>
            <person name="Danchin GJ E."/>
        </authorList>
    </citation>
    <scope>NUCLEOTIDE SEQUENCE [LARGE SCALE GENOMIC DNA]</scope>
</reference>
<proteinExistence type="inferred from homology"/>
<protein>
    <submittedName>
        <fullName evidence="3">Uncharacterized protein</fullName>
    </submittedName>
</protein>
<dbReference type="AlphaFoldDB" id="A0A6V7XR50"/>
<evidence type="ECO:0000313" key="4">
    <source>
        <dbReference type="Proteomes" id="UP000580250"/>
    </source>
</evidence>
<dbReference type="PANTHER" id="PTHR22767">
    <property type="entry name" value="N-TERMINAL ACETYLTRANSFERASE-RELATED"/>
    <property type="match status" value="1"/>
</dbReference>
<sequence>METCFNKLDMKEKGKEKKKIILSQSKPSNNGWPQILQFQLNFNFFPPKTLTENQLKEQLNLLFKCLCEVKTKEENCLKEEKSVKDGHLIPKLDGIQITCLSQLVVQYIWEIYRREGHQLEILLSIIAFLEWAKDFHSDCTASIQIMLCRLYGIFGCVERIKEMEKQIQLKFIQKDSLAFLRFFTPYHFGRFKEANIYYTDLGVMFDMNERETNECLVNAYKNNSFAQIQNLIEFSEKANNSIFSIGGDILNRILTVCFTPLEEKSGGGEKLASILIGDEKSHPIDWDKLSDNRDFSVFPTIISDKLIKQLAEYSFTQMKNYFYLKNAIITAIGNIGNILLEDKIAKLELAMVECNSFLNDREKDFENEEIFENYINIKLLNKLIKTTKLFNLPQLLLNISLDIQKQFNNKREEKNLILKLNLNEEKEGINFTNCLNFLEKFWKNEEEKGEENNNWKNKIEIIQNLAIVIEILGLSLVACKLLENTCNSEHLQSIDNPLITSSSSDSIKRSEKTINNSSFLNSLRARAIQPIGGSLKRIRLFLTKNFVVDFNKQQIENNLKLNEIMEIIPEVFF</sequence>